<dbReference type="Pfam" id="PF04993">
    <property type="entry name" value="TfoX_N"/>
    <property type="match status" value="1"/>
</dbReference>
<evidence type="ECO:0000259" key="1">
    <source>
        <dbReference type="Pfam" id="PF04993"/>
    </source>
</evidence>
<sequence>MGTRAETMEFLADQLGALPNIRYRKMFGEYGLYCDEKVVAFICDDELFVKPTDAGRAYIGEPDEAPAYPGSKLYFRVSGDRWEDREWLTGLIDATAAVLPTPTPKATAKRKAPTKRKA</sequence>
<proteinExistence type="predicted"/>
<accession>A0ABY4FYQ2</accession>
<dbReference type="Proteomes" id="UP000831775">
    <property type="component" value="Chromosome"/>
</dbReference>
<evidence type="ECO:0000313" key="2">
    <source>
        <dbReference type="EMBL" id="UOQ61405.1"/>
    </source>
</evidence>
<organism evidence="2 3">
    <name type="scientific">Leucobacter rhizosphaerae</name>
    <dbReference type="NCBI Taxonomy" id="2932245"/>
    <lineage>
        <taxon>Bacteria</taxon>
        <taxon>Bacillati</taxon>
        <taxon>Actinomycetota</taxon>
        <taxon>Actinomycetes</taxon>
        <taxon>Micrococcales</taxon>
        <taxon>Microbacteriaceae</taxon>
        <taxon>Leucobacter</taxon>
    </lineage>
</organism>
<protein>
    <submittedName>
        <fullName evidence="2">TfoX/Sxy family protein</fullName>
    </submittedName>
</protein>
<dbReference type="SUPFAM" id="SSF159894">
    <property type="entry name" value="YgaC/TfoX-N like"/>
    <property type="match status" value="1"/>
</dbReference>
<name>A0ABY4FYQ2_9MICO</name>
<keyword evidence="3" id="KW-1185">Reference proteome</keyword>
<feature type="domain" description="TfoX N-terminal" evidence="1">
    <location>
        <begin position="13"/>
        <end position="96"/>
    </location>
</feature>
<evidence type="ECO:0000313" key="3">
    <source>
        <dbReference type="Proteomes" id="UP000831775"/>
    </source>
</evidence>
<gene>
    <name evidence="2" type="ORF">MUN76_05395</name>
</gene>
<reference evidence="2 3" key="1">
    <citation type="submission" date="2022-04" db="EMBL/GenBank/DDBJ databases">
        <title>Leucobacter sp. isolated from rhizosphere of onion.</title>
        <authorList>
            <person name="Won M."/>
            <person name="Lee C.-M."/>
            <person name="Woen H.-Y."/>
            <person name="Kwon S.-W."/>
        </authorList>
    </citation>
    <scope>NUCLEOTIDE SEQUENCE [LARGE SCALE GENOMIC DNA]</scope>
    <source>
        <strain evidence="2 3">H25R-14</strain>
    </source>
</reference>
<dbReference type="EMBL" id="CP095043">
    <property type="protein sequence ID" value="UOQ61405.1"/>
    <property type="molecule type" value="Genomic_DNA"/>
</dbReference>
<dbReference type="Gene3D" id="3.30.1460.30">
    <property type="entry name" value="YgaC/TfoX-N like chaperone"/>
    <property type="match status" value="1"/>
</dbReference>
<dbReference type="InterPro" id="IPR007076">
    <property type="entry name" value="TfoX_N"/>
</dbReference>
<dbReference type="RefSeq" id="WP_244687838.1">
    <property type="nucleotide sequence ID" value="NZ_CP095043.1"/>
</dbReference>